<dbReference type="AlphaFoldDB" id="A0A507DGN5"/>
<dbReference type="STRING" id="286115.A0A507DGN5"/>
<evidence type="ECO:0000313" key="6">
    <source>
        <dbReference type="Proteomes" id="UP000317494"/>
    </source>
</evidence>
<reference evidence="6 7" key="1">
    <citation type="journal article" date="2019" name="Sci. Rep.">
        <title>Comparative genomics of chytrid fungi reveal insights into the obligate biotrophic and pathogenic lifestyle of Synchytrium endobioticum.</title>
        <authorList>
            <person name="van de Vossenberg B.T.L.H."/>
            <person name="Warris S."/>
            <person name="Nguyen H.D.T."/>
            <person name="van Gent-Pelzer M.P.E."/>
            <person name="Joly D.L."/>
            <person name="van de Geest H.C."/>
            <person name="Bonants P.J.M."/>
            <person name="Smith D.S."/>
            <person name="Levesque C.A."/>
            <person name="van der Lee T.A.J."/>
        </authorList>
    </citation>
    <scope>NUCLEOTIDE SEQUENCE [LARGE SCALE GENOMIC DNA]</scope>
    <source>
        <strain evidence="5 7">LEV6574</strain>
        <strain evidence="4 6">MB42</strain>
    </source>
</reference>
<protein>
    <recommendedName>
        <fullName evidence="3">THUMP domain-containing protein</fullName>
    </recommendedName>
</protein>
<dbReference type="Pfam" id="PF02926">
    <property type="entry name" value="THUMP"/>
    <property type="match status" value="1"/>
</dbReference>
<dbReference type="EMBL" id="QEAM01000013">
    <property type="protein sequence ID" value="TPX50773.1"/>
    <property type="molecule type" value="Genomic_DNA"/>
</dbReference>
<name>A0A507DGN5_9FUNG</name>
<feature type="domain" description="THUMP" evidence="3">
    <location>
        <begin position="188"/>
        <end position="301"/>
    </location>
</feature>
<evidence type="ECO:0000313" key="4">
    <source>
        <dbReference type="EMBL" id="TPX35635.1"/>
    </source>
</evidence>
<dbReference type="Proteomes" id="UP000320475">
    <property type="component" value="Unassembled WGS sequence"/>
</dbReference>
<gene>
    <name evidence="5" type="ORF">SeLEV6574_g00718</name>
    <name evidence="4" type="ORF">SeMB42_g07147</name>
</gene>
<evidence type="ECO:0000313" key="7">
    <source>
        <dbReference type="Proteomes" id="UP000320475"/>
    </source>
</evidence>
<dbReference type="OrthoDB" id="367221at2759"/>
<comment type="caution">
    <text evidence="5">The sequence shown here is derived from an EMBL/GenBank/DDBJ whole genome shotgun (WGS) entry which is preliminary data.</text>
</comment>
<keyword evidence="1" id="KW-0694">RNA-binding</keyword>
<dbReference type="CDD" id="cd11717">
    <property type="entry name" value="THUMP_THUMPD1_like"/>
    <property type="match status" value="1"/>
</dbReference>
<dbReference type="GO" id="GO:0006400">
    <property type="term" value="P:tRNA modification"/>
    <property type="evidence" value="ECO:0007669"/>
    <property type="project" value="InterPro"/>
</dbReference>
<dbReference type="VEuPathDB" id="FungiDB:SeMB42_g07147"/>
<sequence>MGKRKSHGGHTSANKKGRMKHIDCRMAGLRKHATLLRNTVMDPCRGFLISCDSNADASALGQAMTFALGMMKLLFPDAQPVWPAIKSVDELDVDLAYVGSDEAATPDDAEQGQGEALADMKRAEASHGTCAEDGSTSSKEPTLKRPDRLFQVVNAACAGLLFLRFRNDVLPLDFYIKVHDHIQSLPDEMQSKLLSSVCYTKRWLPIHATCPATIPDIVNTIKPMVSAHPSLQQPPDWDGQSQPVTFAVLAELRNCPAFDKKQLIEHVATCIPKWCKVDLSKPDYVALVSVFKHAAGLSILPDYHTTYHKYNIHSNASTLQADVTNNELPN</sequence>
<evidence type="ECO:0000313" key="5">
    <source>
        <dbReference type="EMBL" id="TPX50773.1"/>
    </source>
</evidence>
<dbReference type="EMBL" id="QEAN01000466">
    <property type="protein sequence ID" value="TPX35635.1"/>
    <property type="molecule type" value="Genomic_DNA"/>
</dbReference>
<dbReference type="PANTHER" id="PTHR13452">
    <property type="entry name" value="THUMP DOMAIN CONTAINING PROTEIN 1-RELATED"/>
    <property type="match status" value="1"/>
</dbReference>
<proteinExistence type="predicted"/>
<accession>A0A507DGN5</accession>
<organism evidence="5 7">
    <name type="scientific">Synchytrium endobioticum</name>
    <dbReference type="NCBI Taxonomy" id="286115"/>
    <lineage>
        <taxon>Eukaryota</taxon>
        <taxon>Fungi</taxon>
        <taxon>Fungi incertae sedis</taxon>
        <taxon>Chytridiomycota</taxon>
        <taxon>Chytridiomycota incertae sedis</taxon>
        <taxon>Chytridiomycetes</taxon>
        <taxon>Synchytriales</taxon>
        <taxon>Synchytriaceae</taxon>
        <taxon>Synchytrium</taxon>
    </lineage>
</organism>
<dbReference type="InterPro" id="IPR040183">
    <property type="entry name" value="THUMPD1-like"/>
</dbReference>
<dbReference type="SUPFAM" id="SSF143437">
    <property type="entry name" value="THUMP domain-like"/>
    <property type="match status" value="1"/>
</dbReference>
<dbReference type="GO" id="GO:0003723">
    <property type="term" value="F:RNA binding"/>
    <property type="evidence" value="ECO:0007669"/>
    <property type="project" value="UniProtKB-UniRule"/>
</dbReference>
<dbReference type="PANTHER" id="PTHR13452:SF10">
    <property type="entry name" value="THUMP DOMAIN-CONTAINING PROTEIN 1"/>
    <property type="match status" value="1"/>
</dbReference>
<dbReference type="PROSITE" id="PS51165">
    <property type="entry name" value="THUMP"/>
    <property type="match status" value="1"/>
</dbReference>
<feature type="region of interest" description="Disordered" evidence="2">
    <location>
        <begin position="102"/>
        <end position="142"/>
    </location>
</feature>
<evidence type="ECO:0000256" key="2">
    <source>
        <dbReference type="SAM" id="MobiDB-lite"/>
    </source>
</evidence>
<dbReference type="Gene3D" id="3.30.2300.10">
    <property type="entry name" value="THUMP superfamily"/>
    <property type="match status" value="1"/>
</dbReference>
<dbReference type="Proteomes" id="UP000317494">
    <property type="component" value="Unassembled WGS sequence"/>
</dbReference>
<keyword evidence="6" id="KW-1185">Reference proteome</keyword>
<dbReference type="InterPro" id="IPR004114">
    <property type="entry name" value="THUMP_dom"/>
</dbReference>
<evidence type="ECO:0000256" key="1">
    <source>
        <dbReference type="PROSITE-ProRule" id="PRU00529"/>
    </source>
</evidence>
<evidence type="ECO:0000259" key="3">
    <source>
        <dbReference type="PROSITE" id="PS51165"/>
    </source>
</evidence>